<evidence type="ECO:0000259" key="7">
    <source>
        <dbReference type="Pfam" id="PF00172"/>
    </source>
</evidence>
<dbReference type="PANTHER" id="PTHR36206">
    <property type="entry name" value="ASPERCRYPTIN BIOSYNTHESIS CLUSTER-SPECIFIC TRANSCRIPTION REGULATOR ATNN-RELATED"/>
    <property type="match status" value="1"/>
</dbReference>
<keyword evidence="9" id="KW-1185">Reference proteome</keyword>
<dbReference type="GO" id="GO:0008270">
    <property type="term" value="F:zinc ion binding"/>
    <property type="evidence" value="ECO:0007669"/>
    <property type="project" value="InterPro"/>
</dbReference>
<evidence type="ECO:0000256" key="4">
    <source>
        <dbReference type="ARBA" id="ARBA00023125"/>
    </source>
</evidence>
<feature type="domain" description="Zn(2)-C6 fungal-type" evidence="7">
    <location>
        <begin position="3"/>
        <end position="33"/>
    </location>
</feature>
<dbReference type="GO" id="GO:0003677">
    <property type="term" value="F:DNA binding"/>
    <property type="evidence" value="ECO:0007669"/>
    <property type="project" value="UniProtKB-KW"/>
</dbReference>
<dbReference type="SUPFAM" id="SSF57701">
    <property type="entry name" value="Zn2/Cys6 DNA-binding domain"/>
    <property type="match status" value="1"/>
</dbReference>
<dbReference type="Gene3D" id="4.10.240.10">
    <property type="entry name" value="Zn(2)-C6 fungal-type DNA-binding domain"/>
    <property type="match status" value="1"/>
</dbReference>
<evidence type="ECO:0000256" key="5">
    <source>
        <dbReference type="ARBA" id="ARBA00023163"/>
    </source>
</evidence>
<sequence>MNRVRRIKCDEIRPSCHRCTSTGRICDGYEQESSAVRDAAMRRKGKRLLMPQQRVTERTAIIMPRYQMISSQSLPVVESQAFAFFREHTLRGILGCFESSHLESLVLQLSLNETSVRHAAVAVGAIHRSMRGRCPSLQIDSFIELTNSFAVNQYVQSLNDLRKRLNGPKDFEREHIALVSCLLFICFEMLQGNRPGAVAHLRMGLRILLTSSSPSIYSKSNEGSLLSCNDSRSRISNFDKLAEKYASLDYESTMFGEQSPILTLASSRDNMGPSPEVSNYFMEIEDARKSLGILSNAVYRLRGALLHLAAREMGNESYGDWVVRYCVAYSSIRTVNLSERTSLLQQQSCLKFSLERWASAFGVFSNSLGHHNARPLIVLEMQHFYIYFLICTLRDTHEDACDLFNSTFQRMVDLGHQFVDATSSKHASSGPQLTFRLESGIIPSLYLVAMKCRNKRIRHDAITLLDRTQCQEGMWEGSLVARFVAEVAKIEENKAGIRNGRNDNHAIYIPESARFSDVVVAMSETAGYGRLICARYAHESTGELEISERTFQL</sequence>
<evidence type="ECO:0000313" key="8">
    <source>
        <dbReference type="EMBL" id="OKP12886.1"/>
    </source>
</evidence>
<gene>
    <name evidence="8" type="ORF">PENSUB_1618</name>
</gene>
<dbReference type="CDD" id="cd00067">
    <property type="entry name" value="GAL4"/>
    <property type="match status" value="1"/>
</dbReference>
<reference evidence="8 9" key="1">
    <citation type="submission" date="2016-10" db="EMBL/GenBank/DDBJ databases">
        <title>Genome sequence of the ascomycete fungus Penicillium subrubescens.</title>
        <authorList>
            <person name="De Vries R.P."/>
            <person name="Peng M."/>
            <person name="Dilokpimol A."/>
            <person name="Hilden K."/>
            <person name="Makela M.R."/>
            <person name="Grigoriev I."/>
            <person name="Riley R."/>
            <person name="Granchi Z."/>
        </authorList>
    </citation>
    <scope>NUCLEOTIDE SEQUENCE [LARGE SCALE GENOMIC DNA]</scope>
    <source>
        <strain evidence="8 9">CBS 132785</strain>
    </source>
</reference>
<keyword evidence="3" id="KW-0805">Transcription regulation</keyword>
<dbReference type="PANTHER" id="PTHR36206:SF12">
    <property type="entry name" value="ASPERCRYPTIN BIOSYNTHESIS CLUSTER-SPECIFIC TRANSCRIPTION REGULATOR ATNN-RELATED"/>
    <property type="match status" value="1"/>
</dbReference>
<evidence type="ECO:0000256" key="6">
    <source>
        <dbReference type="ARBA" id="ARBA00023242"/>
    </source>
</evidence>
<accession>A0A1Q5UK80</accession>
<dbReference type="InterPro" id="IPR021858">
    <property type="entry name" value="Fun_TF"/>
</dbReference>
<keyword evidence="4" id="KW-0238">DNA-binding</keyword>
<evidence type="ECO:0000256" key="3">
    <source>
        <dbReference type="ARBA" id="ARBA00023015"/>
    </source>
</evidence>
<proteinExistence type="predicted"/>
<dbReference type="Pfam" id="PF11951">
    <property type="entry name" value="Fungal_trans_2"/>
    <property type="match status" value="1"/>
</dbReference>
<keyword evidence="1" id="KW-0479">Metal-binding</keyword>
<name>A0A1Q5UK80_9EURO</name>
<evidence type="ECO:0000256" key="1">
    <source>
        <dbReference type="ARBA" id="ARBA00022723"/>
    </source>
</evidence>
<protein>
    <recommendedName>
        <fullName evidence="7">Zn(2)-C6 fungal-type domain-containing protein</fullName>
    </recommendedName>
</protein>
<dbReference type="Pfam" id="PF00172">
    <property type="entry name" value="Zn_clus"/>
    <property type="match status" value="1"/>
</dbReference>
<dbReference type="Proteomes" id="UP000186955">
    <property type="component" value="Unassembled WGS sequence"/>
</dbReference>
<dbReference type="GO" id="GO:0000981">
    <property type="term" value="F:DNA-binding transcription factor activity, RNA polymerase II-specific"/>
    <property type="evidence" value="ECO:0007669"/>
    <property type="project" value="InterPro"/>
</dbReference>
<dbReference type="STRING" id="1316194.A0A1Q5UK80"/>
<organism evidence="8 9">
    <name type="scientific">Penicillium subrubescens</name>
    <dbReference type="NCBI Taxonomy" id="1316194"/>
    <lineage>
        <taxon>Eukaryota</taxon>
        <taxon>Fungi</taxon>
        <taxon>Dikarya</taxon>
        <taxon>Ascomycota</taxon>
        <taxon>Pezizomycotina</taxon>
        <taxon>Eurotiomycetes</taxon>
        <taxon>Eurotiomycetidae</taxon>
        <taxon>Eurotiales</taxon>
        <taxon>Aspergillaceae</taxon>
        <taxon>Penicillium</taxon>
    </lineage>
</organism>
<keyword evidence="5" id="KW-0804">Transcription</keyword>
<dbReference type="InterPro" id="IPR001138">
    <property type="entry name" value="Zn2Cys6_DnaBD"/>
</dbReference>
<evidence type="ECO:0000313" key="9">
    <source>
        <dbReference type="Proteomes" id="UP000186955"/>
    </source>
</evidence>
<keyword evidence="6" id="KW-0539">Nucleus</keyword>
<dbReference type="InterPro" id="IPR052360">
    <property type="entry name" value="Transcr_Regulatory_Proteins"/>
</dbReference>
<evidence type="ECO:0000256" key="2">
    <source>
        <dbReference type="ARBA" id="ARBA00022833"/>
    </source>
</evidence>
<dbReference type="InterPro" id="IPR036864">
    <property type="entry name" value="Zn2-C6_fun-type_DNA-bd_sf"/>
</dbReference>
<keyword evidence="2" id="KW-0862">Zinc</keyword>
<dbReference type="EMBL" id="MNBE01000177">
    <property type="protein sequence ID" value="OKP12886.1"/>
    <property type="molecule type" value="Genomic_DNA"/>
</dbReference>
<comment type="caution">
    <text evidence="8">The sequence shown here is derived from an EMBL/GenBank/DDBJ whole genome shotgun (WGS) entry which is preliminary data.</text>
</comment>
<dbReference type="AlphaFoldDB" id="A0A1Q5UK80"/>